<protein>
    <submittedName>
        <fullName evidence="2">DNA double-strand break repair nuclease NurA</fullName>
    </submittedName>
</protein>
<dbReference type="AlphaFoldDB" id="A0A7C4B8G3"/>
<proteinExistence type="predicted"/>
<name>A0A7C4B8G3_THEPE</name>
<comment type="caution">
    <text evidence="2">The sequence shown here is derived from an EMBL/GenBank/DDBJ whole genome shotgun (WGS) entry which is preliminary data.</text>
</comment>
<gene>
    <name evidence="2" type="ORF">ENV17_00280</name>
</gene>
<dbReference type="EMBL" id="DTFI01000009">
    <property type="protein sequence ID" value="HGI42813.1"/>
    <property type="molecule type" value="Genomic_DNA"/>
</dbReference>
<dbReference type="InterPro" id="IPR018977">
    <property type="entry name" value="NurA_domain"/>
</dbReference>
<feature type="domain" description="NurA" evidence="1">
    <location>
        <begin position="79"/>
        <end position="308"/>
    </location>
</feature>
<sequence>MQDFKKLLASRVQELLEEGARRASVFAPTARLEDYINDFEVYSPDEEEMAEVQGEVEVASEASGLREHPLKPAGERVPVAAVDSSVAILGESDVGVFAAFKCAVVYNDGRPPETFNYVVHITEAARLAYVKLKELLSSSPFRAQPPACSLDRLIFRYMNVIERLAQQYACTQVRNGIVLWDGALTRTKETGIDVFRESIGLAEEHGNSVVAVSKKTRLRLAAGEKLTAVLEGREGAFAIEVGDLLPDNIKGDLMGKVYVVKFTADGFPFRVDVAPKEGDCLSALRRLISSVGFVHGYPEPLAQAHMQAYFTREDITALQAYVRDRYSLRETDAFDVRVHVLGPFGLRP</sequence>
<evidence type="ECO:0000259" key="1">
    <source>
        <dbReference type="Pfam" id="PF09376"/>
    </source>
</evidence>
<evidence type="ECO:0000313" key="2">
    <source>
        <dbReference type="EMBL" id="HGI42813.1"/>
    </source>
</evidence>
<dbReference type="Pfam" id="PF09376">
    <property type="entry name" value="NurA"/>
    <property type="match status" value="1"/>
</dbReference>
<reference evidence="2" key="1">
    <citation type="journal article" date="2020" name="mSystems">
        <title>Genome- and Community-Level Interaction Insights into Carbon Utilization and Element Cycling Functions of Hydrothermarchaeota in Hydrothermal Sediment.</title>
        <authorList>
            <person name="Zhou Z."/>
            <person name="Liu Y."/>
            <person name="Xu W."/>
            <person name="Pan J."/>
            <person name="Luo Z.H."/>
            <person name="Li M."/>
        </authorList>
    </citation>
    <scope>NUCLEOTIDE SEQUENCE [LARGE SCALE GENOMIC DNA]</scope>
    <source>
        <strain evidence="2">SpSt-735</strain>
    </source>
</reference>
<organism evidence="2">
    <name type="scientific">Thermofilum pendens</name>
    <dbReference type="NCBI Taxonomy" id="2269"/>
    <lineage>
        <taxon>Archaea</taxon>
        <taxon>Thermoproteota</taxon>
        <taxon>Thermoprotei</taxon>
        <taxon>Thermofilales</taxon>
        <taxon>Thermofilaceae</taxon>
        <taxon>Thermofilum</taxon>
    </lineage>
</organism>
<accession>A0A7C4B8G3</accession>